<dbReference type="InterPro" id="IPR000008">
    <property type="entry name" value="C2_dom"/>
</dbReference>
<keyword evidence="3" id="KW-0343">GTPase activation</keyword>
<dbReference type="OMA" id="PCNENCL"/>
<comment type="caution">
    <text evidence="13">The sequence shown here is derived from an EMBL/GenBank/DDBJ whole genome shotgun (WGS) entry which is preliminary data.</text>
</comment>
<reference evidence="13 14" key="1">
    <citation type="journal article" date="2021" name="Nat. Plants">
        <title>The Taxus genome provides insights into paclitaxel biosynthesis.</title>
        <authorList>
            <person name="Xiong X."/>
            <person name="Gou J."/>
            <person name="Liao Q."/>
            <person name="Li Y."/>
            <person name="Zhou Q."/>
            <person name="Bi G."/>
            <person name="Li C."/>
            <person name="Du R."/>
            <person name="Wang X."/>
            <person name="Sun T."/>
            <person name="Guo L."/>
            <person name="Liang H."/>
            <person name="Lu P."/>
            <person name="Wu Y."/>
            <person name="Zhang Z."/>
            <person name="Ro D.K."/>
            <person name="Shang Y."/>
            <person name="Huang S."/>
            <person name="Yan J."/>
        </authorList>
    </citation>
    <scope>NUCLEOTIDE SEQUENCE [LARGE SCALE GENOMIC DNA]</scope>
    <source>
        <strain evidence="13">Ta-2019</strain>
    </source>
</reference>
<evidence type="ECO:0000256" key="9">
    <source>
        <dbReference type="ARBA" id="ARBA00023136"/>
    </source>
</evidence>
<dbReference type="Proteomes" id="UP000824469">
    <property type="component" value="Unassembled WGS sequence"/>
</dbReference>
<keyword evidence="10" id="KW-0539">Nucleus</keyword>
<evidence type="ECO:0000259" key="12">
    <source>
        <dbReference type="PROSITE" id="PS50004"/>
    </source>
</evidence>
<keyword evidence="9" id="KW-0472">Membrane</keyword>
<feature type="non-terminal residue" evidence="13">
    <location>
        <position position="131"/>
    </location>
</feature>
<dbReference type="SUPFAM" id="SSF49562">
    <property type="entry name" value="C2 domain (Calcium/lipid-binding domain, CaLB)"/>
    <property type="match status" value="1"/>
</dbReference>
<evidence type="ECO:0000256" key="10">
    <source>
        <dbReference type="ARBA" id="ARBA00023242"/>
    </source>
</evidence>
<dbReference type="AlphaFoldDB" id="A0AA38LGF3"/>
<dbReference type="GO" id="GO:0046872">
    <property type="term" value="F:metal ion binding"/>
    <property type="evidence" value="ECO:0007669"/>
    <property type="project" value="UniProtKB-KW"/>
</dbReference>
<dbReference type="InterPro" id="IPR044562">
    <property type="entry name" value="CAR1-11"/>
</dbReference>
<dbReference type="InterPro" id="IPR035892">
    <property type="entry name" value="C2_domain_sf"/>
</dbReference>
<keyword evidence="4" id="KW-1003">Cell membrane</keyword>
<keyword evidence="14" id="KW-1185">Reference proteome</keyword>
<name>A0AA38LGF3_TAXCH</name>
<comment type="similarity">
    <text evidence="11">Belongs to the plant CAR protein family.</text>
</comment>
<keyword evidence="8" id="KW-0446">Lipid-binding</keyword>
<dbReference type="Gene3D" id="2.60.40.150">
    <property type="entry name" value="C2 domain"/>
    <property type="match status" value="1"/>
</dbReference>
<dbReference type="PRINTS" id="PR00360">
    <property type="entry name" value="C2DOMAIN"/>
</dbReference>
<dbReference type="GO" id="GO:0009738">
    <property type="term" value="P:abscisic acid-activated signaling pathway"/>
    <property type="evidence" value="ECO:0007669"/>
    <property type="project" value="UniProtKB-KW"/>
</dbReference>
<dbReference type="GO" id="GO:0008289">
    <property type="term" value="F:lipid binding"/>
    <property type="evidence" value="ECO:0007669"/>
    <property type="project" value="UniProtKB-KW"/>
</dbReference>
<evidence type="ECO:0000256" key="11">
    <source>
        <dbReference type="ARBA" id="ARBA00024037"/>
    </source>
</evidence>
<dbReference type="PANTHER" id="PTHR45933">
    <property type="entry name" value="PROTEIN C2-DOMAIN ABA-RELATED 4"/>
    <property type="match status" value="1"/>
</dbReference>
<evidence type="ECO:0000256" key="2">
    <source>
        <dbReference type="ARBA" id="ARBA00004236"/>
    </source>
</evidence>
<protein>
    <recommendedName>
        <fullName evidence="12">C2 domain-containing protein</fullName>
    </recommendedName>
</protein>
<feature type="domain" description="C2" evidence="12">
    <location>
        <begin position="1"/>
        <end position="94"/>
    </location>
</feature>
<dbReference type="GO" id="GO:0005096">
    <property type="term" value="F:GTPase activator activity"/>
    <property type="evidence" value="ECO:0007669"/>
    <property type="project" value="UniProtKB-KW"/>
</dbReference>
<dbReference type="GO" id="GO:0005886">
    <property type="term" value="C:plasma membrane"/>
    <property type="evidence" value="ECO:0007669"/>
    <property type="project" value="UniProtKB-SubCell"/>
</dbReference>
<dbReference type="PANTHER" id="PTHR45933:SF5">
    <property type="entry name" value="PROTEIN C2-DOMAIN ABA-RELATED 4"/>
    <property type="match status" value="1"/>
</dbReference>
<evidence type="ECO:0000256" key="8">
    <source>
        <dbReference type="ARBA" id="ARBA00023121"/>
    </source>
</evidence>
<evidence type="ECO:0000256" key="5">
    <source>
        <dbReference type="ARBA" id="ARBA00022682"/>
    </source>
</evidence>
<feature type="non-terminal residue" evidence="13">
    <location>
        <position position="1"/>
    </location>
</feature>
<evidence type="ECO:0000256" key="6">
    <source>
        <dbReference type="ARBA" id="ARBA00022723"/>
    </source>
</evidence>
<evidence type="ECO:0000256" key="4">
    <source>
        <dbReference type="ARBA" id="ARBA00022475"/>
    </source>
</evidence>
<keyword evidence="5" id="KW-0938">Abscisic acid signaling pathway</keyword>
<keyword evidence="7" id="KW-0106">Calcium</keyword>
<evidence type="ECO:0000313" key="14">
    <source>
        <dbReference type="Proteomes" id="UP000824469"/>
    </source>
</evidence>
<dbReference type="PROSITE" id="PS50004">
    <property type="entry name" value="C2"/>
    <property type="match status" value="1"/>
</dbReference>
<evidence type="ECO:0000256" key="7">
    <source>
        <dbReference type="ARBA" id="ARBA00022837"/>
    </source>
</evidence>
<gene>
    <name evidence="13" type="ORF">KI387_015929</name>
</gene>
<comment type="subcellular location">
    <subcellularLocation>
        <location evidence="2">Cell membrane</location>
    </subcellularLocation>
    <subcellularLocation>
        <location evidence="1">Nucleus</location>
    </subcellularLocation>
</comment>
<proteinExistence type="inferred from homology"/>
<evidence type="ECO:0000256" key="1">
    <source>
        <dbReference type="ARBA" id="ARBA00004123"/>
    </source>
</evidence>
<evidence type="ECO:0000256" key="3">
    <source>
        <dbReference type="ARBA" id="ARBA00022468"/>
    </source>
</evidence>
<sequence length="131" mass="15172">VVKGTDLAVRDFRSSDPYVILTLGNHTRRTRVINSNLNPVWKEDFTIPVNKATDSCLLKVEVWDNDTWRPDDRMGDAEIDLKPLFEIERKQKKLVVSPCNENCLYRDSSIIQRGDGKKVQEVWLKLRNAES</sequence>
<keyword evidence="6" id="KW-0479">Metal-binding</keyword>
<evidence type="ECO:0000313" key="13">
    <source>
        <dbReference type="EMBL" id="KAH9321290.1"/>
    </source>
</evidence>
<dbReference type="GO" id="GO:0005634">
    <property type="term" value="C:nucleus"/>
    <property type="evidence" value="ECO:0007669"/>
    <property type="project" value="UniProtKB-SubCell"/>
</dbReference>
<dbReference type="EMBL" id="JAHRHJ020000003">
    <property type="protein sequence ID" value="KAH9321290.1"/>
    <property type="molecule type" value="Genomic_DNA"/>
</dbReference>
<dbReference type="Pfam" id="PF00168">
    <property type="entry name" value="C2"/>
    <property type="match status" value="1"/>
</dbReference>
<dbReference type="SMART" id="SM00239">
    <property type="entry name" value="C2"/>
    <property type="match status" value="1"/>
</dbReference>
<organism evidence="13 14">
    <name type="scientific">Taxus chinensis</name>
    <name type="common">Chinese yew</name>
    <name type="synonym">Taxus wallichiana var. chinensis</name>
    <dbReference type="NCBI Taxonomy" id="29808"/>
    <lineage>
        <taxon>Eukaryota</taxon>
        <taxon>Viridiplantae</taxon>
        <taxon>Streptophyta</taxon>
        <taxon>Embryophyta</taxon>
        <taxon>Tracheophyta</taxon>
        <taxon>Spermatophyta</taxon>
        <taxon>Pinopsida</taxon>
        <taxon>Pinidae</taxon>
        <taxon>Conifers II</taxon>
        <taxon>Cupressales</taxon>
        <taxon>Taxaceae</taxon>
        <taxon>Taxus</taxon>
    </lineage>
</organism>
<accession>A0AA38LGF3</accession>